<dbReference type="Gene3D" id="3.40.630.10">
    <property type="entry name" value="Zn peptidases"/>
    <property type="match status" value="1"/>
</dbReference>
<dbReference type="CDD" id="cd06234">
    <property type="entry name" value="M14_PaCCP-like"/>
    <property type="match status" value="1"/>
</dbReference>
<evidence type="ECO:0000313" key="4">
    <source>
        <dbReference type="EMBL" id="GAA4947848.1"/>
    </source>
</evidence>
<dbReference type="GO" id="GO:0008270">
    <property type="term" value="F:zinc ion binding"/>
    <property type="evidence" value="ECO:0007669"/>
    <property type="project" value="InterPro"/>
</dbReference>
<dbReference type="InterPro" id="IPR050821">
    <property type="entry name" value="Cytosolic_carboxypeptidase"/>
</dbReference>
<dbReference type="InterPro" id="IPR000834">
    <property type="entry name" value="Peptidase_M14"/>
</dbReference>
<keyword evidence="4" id="KW-0378">Hydrolase</keyword>
<dbReference type="AlphaFoldDB" id="A0AAV3U4P8"/>
<gene>
    <name evidence="4" type="ORF">GCM10025791_29600</name>
</gene>
<evidence type="ECO:0000256" key="2">
    <source>
        <dbReference type="PROSITE-ProRule" id="PRU01379"/>
    </source>
</evidence>
<dbReference type="Pfam" id="PF00246">
    <property type="entry name" value="Peptidase_M14"/>
    <property type="match status" value="1"/>
</dbReference>
<dbReference type="Gene3D" id="2.60.40.3120">
    <property type="match status" value="1"/>
</dbReference>
<dbReference type="Pfam" id="PF18027">
    <property type="entry name" value="Pepdidase_M14_N"/>
    <property type="match status" value="1"/>
</dbReference>
<dbReference type="InterPro" id="IPR040626">
    <property type="entry name" value="Pepdidase_M14_N"/>
</dbReference>
<reference evidence="5" key="1">
    <citation type="journal article" date="2019" name="Int. J. Syst. Evol. Microbiol.">
        <title>The Global Catalogue of Microorganisms (GCM) 10K type strain sequencing project: providing services to taxonomists for standard genome sequencing and annotation.</title>
        <authorList>
            <consortium name="The Broad Institute Genomics Platform"/>
            <consortium name="The Broad Institute Genome Sequencing Center for Infectious Disease"/>
            <person name="Wu L."/>
            <person name="Ma J."/>
        </authorList>
    </citation>
    <scope>NUCLEOTIDE SEQUENCE [LARGE SCALE GENOMIC DNA]</scope>
    <source>
        <strain evidence="5">JCM 19134</strain>
    </source>
</reference>
<dbReference type="PANTHER" id="PTHR12756:SF11">
    <property type="entry name" value="CYTOSOLIC CARBOXYPEPTIDASE 1"/>
    <property type="match status" value="1"/>
</dbReference>
<dbReference type="Proteomes" id="UP001409585">
    <property type="component" value="Unassembled WGS sequence"/>
</dbReference>
<comment type="similarity">
    <text evidence="2">Belongs to the peptidase M14 family.</text>
</comment>
<evidence type="ECO:0000259" key="3">
    <source>
        <dbReference type="PROSITE" id="PS52035"/>
    </source>
</evidence>
<protein>
    <submittedName>
        <fullName evidence="4">M14-type cytosolic carboxypeptidase</fullName>
    </submittedName>
</protein>
<dbReference type="EMBL" id="BAABLX010000027">
    <property type="protein sequence ID" value="GAA4947848.1"/>
    <property type="molecule type" value="Genomic_DNA"/>
</dbReference>
<feature type="domain" description="Peptidase M14" evidence="3">
    <location>
        <begin position="104"/>
        <end position="371"/>
    </location>
</feature>
<sequence>MKISTGFDSGNIQCLSCTDPSNVRLSIRKDNNSDFYQWFHFRASGVQGEACQYVIENAADAAYPKGWDGYQAVASYDREFWFRVPTAYKDGELVITHTSSQDGIYYAYFAPYPIERHADLIATAQTSPLARLEVLGETLDGQDIDLLVVGDSGAGRLPVWTIARQHPGETMAEWWMEGFLERLLDEDDAVSKALLKQACFYAVPNMNPDGSRRGHLRTNAAGANLNREWQNANMETSPEVYLVRQRMHQTGVGLSLDVHGDEALPYNFIAGTQGIEGWTPERDAELNAFRQGYQAINPDFQTTYGYPANPPGTANLSMCSNYIAHTFGCLAMTLEMPFKDTADTPDVAQGWSPERAKRLGMSFIDVLWQHLQNK</sequence>
<comment type="caution">
    <text evidence="4">The sequence shown here is derived from an EMBL/GenBank/DDBJ whole genome shotgun (WGS) entry which is preliminary data.</text>
</comment>
<keyword evidence="4" id="KW-0645">Protease</keyword>
<feature type="active site" description="Proton donor/acceptor" evidence="2">
    <location>
        <position position="335"/>
    </location>
</feature>
<organism evidence="4 5">
    <name type="scientific">Halioxenophilus aromaticivorans</name>
    <dbReference type="NCBI Taxonomy" id="1306992"/>
    <lineage>
        <taxon>Bacteria</taxon>
        <taxon>Pseudomonadati</taxon>
        <taxon>Pseudomonadota</taxon>
        <taxon>Gammaproteobacteria</taxon>
        <taxon>Alteromonadales</taxon>
        <taxon>Alteromonadaceae</taxon>
        <taxon>Halioxenophilus</taxon>
    </lineage>
</organism>
<proteinExistence type="inferred from homology"/>
<accession>A0AAV3U4P8</accession>
<dbReference type="RefSeq" id="WP_345423824.1">
    <property type="nucleotide sequence ID" value="NZ_AP031496.1"/>
</dbReference>
<dbReference type="GO" id="GO:0004181">
    <property type="term" value="F:metallocarboxypeptidase activity"/>
    <property type="evidence" value="ECO:0007669"/>
    <property type="project" value="InterPro"/>
</dbReference>
<evidence type="ECO:0000313" key="5">
    <source>
        <dbReference type="Proteomes" id="UP001409585"/>
    </source>
</evidence>
<keyword evidence="5" id="KW-1185">Reference proteome</keyword>
<name>A0AAV3U4P8_9ALTE</name>
<comment type="cofactor">
    <cofactor evidence="1">
        <name>Zn(2+)</name>
        <dbReference type="ChEBI" id="CHEBI:29105"/>
    </cofactor>
</comment>
<evidence type="ECO:0000256" key="1">
    <source>
        <dbReference type="ARBA" id="ARBA00001947"/>
    </source>
</evidence>
<keyword evidence="4" id="KW-0121">Carboxypeptidase</keyword>
<dbReference type="PANTHER" id="PTHR12756">
    <property type="entry name" value="CYTOSOLIC CARBOXYPEPTIDASE"/>
    <property type="match status" value="1"/>
</dbReference>
<dbReference type="SUPFAM" id="SSF53187">
    <property type="entry name" value="Zn-dependent exopeptidases"/>
    <property type="match status" value="1"/>
</dbReference>
<dbReference type="GO" id="GO:0006508">
    <property type="term" value="P:proteolysis"/>
    <property type="evidence" value="ECO:0007669"/>
    <property type="project" value="InterPro"/>
</dbReference>
<dbReference type="PROSITE" id="PS52035">
    <property type="entry name" value="PEPTIDASE_M14"/>
    <property type="match status" value="1"/>
</dbReference>